<comment type="caution">
    <text evidence="2">The sequence shown here is derived from an EMBL/GenBank/DDBJ whole genome shotgun (WGS) entry which is preliminary data.</text>
</comment>
<feature type="compositionally biased region" description="Basic and acidic residues" evidence="1">
    <location>
        <begin position="12"/>
        <end position="28"/>
    </location>
</feature>
<protein>
    <submittedName>
        <fullName evidence="2">Polyprotein</fullName>
    </submittedName>
</protein>
<sequence length="124" mass="14659">MFQQPRSGVLTEQKEELETHLRKTYSDPEREKTLEDIEGLVWPSASGVKFNNKPPTLHEVNSLVKKARRKSSHWPNGVPDLLYKKCPNVLRWLHKMLRSVWNNLKISEQWMTTKEFTFLRADLN</sequence>
<proteinExistence type="predicted"/>
<evidence type="ECO:0000313" key="2">
    <source>
        <dbReference type="EMBL" id="GFN79758.1"/>
    </source>
</evidence>
<keyword evidence="3" id="KW-1185">Reference proteome</keyword>
<feature type="region of interest" description="Disordered" evidence="1">
    <location>
        <begin position="1"/>
        <end position="28"/>
    </location>
</feature>
<evidence type="ECO:0000256" key="1">
    <source>
        <dbReference type="SAM" id="MobiDB-lite"/>
    </source>
</evidence>
<dbReference type="EMBL" id="BLXT01000740">
    <property type="protein sequence ID" value="GFN79758.1"/>
    <property type="molecule type" value="Genomic_DNA"/>
</dbReference>
<accession>A0AAV3YBV7</accession>
<gene>
    <name evidence="2" type="ORF">PoB_000626400</name>
</gene>
<dbReference type="AlphaFoldDB" id="A0AAV3YBV7"/>
<dbReference type="Proteomes" id="UP000735302">
    <property type="component" value="Unassembled WGS sequence"/>
</dbReference>
<evidence type="ECO:0000313" key="3">
    <source>
        <dbReference type="Proteomes" id="UP000735302"/>
    </source>
</evidence>
<reference evidence="2 3" key="1">
    <citation type="journal article" date="2021" name="Elife">
        <title>Chloroplast acquisition without the gene transfer in kleptoplastic sea slugs, Plakobranchus ocellatus.</title>
        <authorList>
            <person name="Maeda T."/>
            <person name="Takahashi S."/>
            <person name="Yoshida T."/>
            <person name="Shimamura S."/>
            <person name="Takaki Y."/>
            <person name="Nagai Y."/>
            <person name="Toyoda A."/>
            <person name="Suzuki Y."/>
            <person name="Arimoto A."/>
            <person name="Ishii H."/>
            <person name="Satoh N."/>
            <person name="Nishiyama T."/>
            <person name="Hasebe M."/>
            <person name="Maruyama T."/>
            <person name="Minagawa J."/>
            <person name="Obokata J."/>
            <person name="Shigenobu S."/>
        </authorList>
    </citation>
    <scope>NUCLEOTIDE SEQUENCE [LARGE SCALE GENOMIC DNA]</scope>
</reference>
<name>A0AAV3YBV7_9GAST</name>
<organism evidence="2 3">
    <name type="scientific">Plakobranchus ocellatus</name>
    <dbReference type="NCBI Taxonomy" id="259542"/>
    <lineage>
        <taxon>Eukaryota</taxon>
        <taxon>Metazoa</taxon>
        <taxon>Spiralia</taxon>
        <taxon>Lophotrochozoa</taxon>
        <taxon>Mollusca</taxon>
        <taxon>Gastropoda</taxon>
        <taxon>Heterobranchia</taxon>
        <taxon>Euthyneura</taxon>
        <taxon>Panpulmonata</taxon>
        <taxon>Sacoglossa</taxon>
        <taxon>Placobranchoidea</taxon>
        <taxon>Plakobranchidae</taxon>
        <taxon>Plakobranchus</taxon>
    </lineage>
</organism>